<dbReference type="EMBL" id="JACHTE010000001">
    <property type="protein sequence ID" value="MBB1087262.1"/>
    <property type="molecule type" value="Genomic_DNA"/>
</dbReference>
<dbReference type="InterPro" id="IPR032710">
    <property type="entry name" value="NTF2-like_dom_sf"/>
</dbReference>
<reference evidence="4 5" key="1">
    <citation type="submission" date="2020-07" db="EMBL/GenBank/DDBJ databases">
        <authorList>
            <person name="Xu S."/>
            <person name="Li A."/>
        </authorList>
    </citation>
    <scope>NUCLEOTIDE SEQUENCE [LARGE SCALE GENOMIC DNA]</scope>
    <source>
        <strain evidence="4 5">SG-8</strain>
    </source>
</reference>
<proteinExistence type="inferred from homology"/>
<comment type="caution">
    <text evidence="4">The sequence shown here is derived from an EMBL/GenBank/DDBJ whole genome shotgun (WGS) entry which is preliminary data.</text>
</comment>
<dbReference type="Pfam" id="PF17775">
    <property type="entry name" value="YchJ_M-like"/>
    <property type="match status" value="1"/>
</dbReference>
<name>A0A7W3U1M6_9GAMM</name>
<dbReference type="InterPro" id="IPR048469">
    <property type="entry name" value="YchJ-like_M"/>
</dbReference>
<sequence length="126" mass="14029">MDLPCPCGTGRAYATCCHPLHRGDVADDAAALMRSRYSAYVLGLDGYLLDSWHPDTRPAVVALEAGVRWLGLEVKRHEAEGPDRAVVAFVARYRVGGGRAVRHRETSRFRRVDGRWFYLDGEVDIG</sequence>
<dbReference type="InterPro" id="IPR004027">
    <property type="entry name" value="SEC_C_motif"/>
</dbReference>
<dbReference type="PANTHER" id="PTHR33747">
    <property type="entry name" value="UPF0225 PROTEIN SCO1677"/>
    <property type="match status" value="1"/>
</dbReference>
<comment type="similarity">
    <text evidence="1 2">Belongs to the UPF0225 family.</text>
</comment>
<keyword evidence="5" id="KW-1185">Reference proteome</keyword>
<evidence type="ECO:0000259" key="3">
    <source>
        <dbReference type="Pfam" id="PF17775"/>
    </source>
</evidence>
<dbReference type="HAMAP" id="MF_00612">
    <property type="entry name" value="UPF0225"/>
    <property type="match status" value="1"/>
</dbReference>
<dbReference type="SUPFAM" id="SSF54427">
    <property type="entry name" value="NTF2-like"/>
    <property type="match status" value="1"/>
</dbReference>
<dbReference type="InterPro" id="IPR023006">
    <property type="entry name" value="YchJ-like"/>
</dbReference>
<accession>A0A7W3U1M6</accession>
<dbReference type="Gene3D" id="3.10.450.50">
    <property type="match status" value="1"/>
</dbReference>
<dbReference type="RefSeq" id="WP_182668033.1">
    <property type="nucleotide sequence ID" value="NZ_JACHTE010000001.1"/>
</dbReference>
<protein>
    <recommendedName>
        <fullName evidence="2">UPF0225 protein H4F99_02030</fullName>
    </recommendedName>
</protein>
<dbReference type="PANTHER" id="PTHR33747:SF1">
    <property type="entry name" value="ADENYLATE CYCLASE-ASSOCIATED CAP C-TERMINAL DOMAIN-CONTAINING PROTEIN"/>
    <property type="match status" value="1"/>
</dbReference>
<evidence type="ECO:0000313" key="5">
    <source>
        <dbReference type="Proteomes" id="UP000552587"/>
    </source>
</evidence>
<dbReference type="Proteomes" id="UP000552587">
    <property type="component" value="Unassembled WGS sequence"/>
</dbReference>
<dbReference type="AlphaFoldDB" id="A0A7W3U1M6"/>
<feature type="domain" description="YchJ-like middle NTF2-like" evidence="3">
    <location>
        <begin position="29"/>
        <end position="121"/>
    </location>
</feature>
<gene>
    <name evidence="4" type="ORF">H4F99_02030</name>
</gene>
<dbReference type="Pfam" id="PF02810">
    <property type="entry name" value="SEC-C"/>
    <property type="match status" value="1"/>
</dbReference>
<evidence type="ECO:0000313" key="4">
    <source>
        <dbReference type="EMBL" id="MBB1087262.1"/>
    </source>
</evidence>
<evidence type="ECO:0000256" key="1">
    <source>
        <dbReference type="ARBA" id="ARBA00010839"/>
    </source>
</evidence>
<organism evidence="4 5">
    <name type="scientific">Marilutibacter penaei</name>
    <dbReference type="NCBI Taxonomy" id="2759900"/>
    <lineage>
        <taxon>Bacteria</taxon>
        <taxon>Pseudomonadati</taxon>
        <taxon>Pseudomonadota</taxon>
        <taxon>Gammaproteobacteria</taxon>
        <taxon>Lysobacterales</taxon>
        <taxon>Lysobacteraceae</taxon>
        <taxon>Marilutibacter</taxon>
    </lineage>
</organism>
<evidence type="ECO:0000256" key="2">
    <source>
        <dbReference type="HAMAP-Rule" id="MF_00612"/>
    </source>
</evidence>